<comment type="caution">
    <text evidence="1">The sequence shown here is derived from an EMBL/GenBank/DDBJ whole genome shotgun (WGS) entry which is preliminary data.</text>
</comment>
<evidence type="ECO:0000313" key="2">
    <source>
        <dbReference type="Proteomes" id="UP000011704"/>
    </source>
</evidence>
<protein>
    <submittedName>
        <fullName evidence="1">Uncharacterized protein</fullName>
    </submittedName>
</protein>
<organism evidence="1 2">
    <name type="scientific">Nitrospina gracilis (strain 3/211)</name>
    <dbReference type="NCBI Taxonomy" id="1266370"/>
    <lineage>
        <taxon>Bacteria</taxon>
        <taxon>Pseudomonadati</taxon>
        <taxon>Nitrospinota/Tectimicrobiota group</taxon>
        <taxon>Nitrospinota</taxon>
        <taxon>Nitrospinia</taxon>
        <taxon>Nitrospinales</taxon>
        <taxon>Nitrospinaceae</taxon>
        <taxon>Nitrospina</taxon>
    </lineage>
</organism>
<proteinExistence type="predicted"/>
<dbReference type="OrthoDB" id="283948at2"/>
<dbReference type="InParanoid" id="M1YYT7"/>
<gene>
    <name evidence="1" type="ORF">NITGR_290024</name>
</gene>
<accession>M1YYT7</accession>
<dbReference type="EMBL" id="CAQJ01000032">
    <property type="protein sequence ID" value="CCQ90426.1"/>
    <property type="molecule type" value="Genomic_DNA"/>
</dbReference>
<dbReference type="STRING" id="1266370.NITGR_290024"/>
<keyword evidence="2" id="KW-1185">Reference proteome</keyword>
<evidence type="ECO:0000313" key="1">
    <source>
        <dbReference type="EMBL" id="CCQ90426.1"/>
    </source>
</evidence>
<sequence>MVLPGGVWNGGDLDRGFRFHEVTGALELGFEEAVQQERSVPARVTRALAVALESVGGCDADELSVRELSVADRQFLMRHLACHLHSEREWHSALCPSCKAVFDVRLRPSELPIKPPGEGYPFVTVPTRFGQLRFRVPTGADQECIAGLEDETRAVPVLLQRLLVDYQDNPTALEFSGEDVAAIESAIESVAPELVVWVPTECPECKTEMRVEIDPYACLQSGRQGLLREVHRLASAYHWSERDIMEMPRDRRRRYLALVEEARGMMH</sequence>
<dbReference type="AlphaFoldDB" id="M1YYT7"/>
<reference evidence="1 2" key="1">
    <citation type="journal article" date="2013" name="Front. Microbiol.">
        <title>The genome of Nitrospina gracilis illuminates the metabolism and evolution of the major marine nitrite oxidizer.</title>
        <authorList>
            <person name="Luecker S."/>
            <person name="Nowka B."/>
            <person name="Rattei T."/>
            <person name="Spieck E."/>
            <person name="and Daims H."/>
        </authorList>
    </citation>
    <scope>NUCLEOTIDE SEQUENCE [LARGE SCALE GENOMIC DNA]</scope>
    <source>
        <strain evidence="1 2">3/211</strain>
    </source>
</reference>
<dbReference type="Proteomes" id="UP000011704">
    <property type="component" value="Unassembled WGS sequence"/>
</dbReference>
<dbReference type="HOGENOM" id="CLU_076891_1_0_0"/>
<name>M1YYT7_NITG3</name>
<dbReference type="RefSeq" id="WP_005007893.1">
    <property type="nucleotide sequence ID" value="NZ_HG422173.1"/>
</dbReference>